<organism evidence="3 4">
    <name type="scientific">Fluviicola chungangensis</name>
    <dbReference type="NCBI Taxonomy" id="2597671"/>
    <lineage>
        <taxon>Bacteria</taxon>
        <taxon>Pseudomonadati</taxon>
        <taxon>Bacteroidota</taxon>
        <taxon>Flavobacteriia</taxon>
        <taxon>Flavobacteriales</taxon>
        <taxon>Crocinitomicaceae</taxon>
        <taxon>Fluviicola</taxon>
    </lineage>
</organism>
<dbReference type="EMBL" id="VLPL01000002">
    <property type="protein sequence ID" value="TSJ46767.1"/>
    <property type="molecule type" value="Genomic_DNA"/>
</dbReference>
<evidence type="ECO:0000313" key="3">
    <source>
        <dbReference type="EMBL" id="TSJ46767.1"/>
    </source>
</evidence>
<evidence type="ECO:0000313" key="4">
    <source>
        <dbReference type="Proteomes" id="UP000316008"/>
    </source>
</evidence>
<accession>A0A556N3H7</accession>
<reference evidence="3 4" key="1">
    <citation type="submission" date="2019-07" db="EMBL/GenBank/DDBJ databases">
        <authorList>
            <person name="Huq M.A."/>
        </authorList>
    </citation>
    <scope>NUCLEOTIDE SEQUENCE [LARGE SCALE GENOMIC DNA]</scope>
    <source>
        <strain evidence="3 4">MAH-3</strain>
    </source>
</reference>
<dbReference type="InterPro" id="IPR026444">
    <property type="entry name" value="Secre_tail"/>
</dbReference>
<feature type="domain" description="Secretion system C-terminal sorting" evidence="2">
    <location>
        <begin position="189"/>
        <end position="243"/>
    </location>
</feature>
<dbReference type="Proteomes" id="UP000316008">
    <property type="component" value="Unassembled WGS sequence"/>
</dbReference>
<keyword evidence="4" id="KW-1185">Reference proteome</keyword>
<evidence type="ECO:0000256" key="1">
    <source>
        <dbReference type="ARBA" id="ARBA00022729"/>
    </source>
</evidence>
<dbReference type="Pfam" id="PF18962">
    <property type="entry name" value="Por_Secre_tail"/>
    <property type="match status" value="1"/>
</dbReference>
<evidence type="ECO:0000259" key="2">
    <source>
        <dbReference type="Pfam" id="PF18962"/>
    </source>
</evidence>
<keyword evidence="1" id="KW-0732">Signal</keyword>
<dbReference type="RefSeq" id="WP_144332304.1">
    <property type="nucleotide sequence ID" value="NZ_VLPL01000002.1"/>
</dbReference>
<proteinExistence type="predicted"/>
<sequence length="252" mass="29023">MKQLLYITCIISSLTGFSQDQEKKGICSSGISLFHSNGDDFYASDRFFVDGFNTDHVYEIVNFTIDSTTWTDSLIYELRLPFGDSLTYSASWHADGMCYYLDSADVNSLVTILKGIPFPIAHKGDYDMSYYYNLSQIGYIKDPCLFKIQRRNSPYKYFFRIKFYDPEATLEGPYPQISDYISVWQSSENTLTVQVKEDTSWDIDLYSLSGQTIQNKKMEGSQDLDISQLSKGCYIARISSEKGLEKQFRFIK</sequence>
<dbReference type="OrthoDB" id="8981767at2"/>
<dbReference type="NCBIfam" id="TIGR04183">
    <property type="entry name" value="Por_Secre_tail"/>
    <property type="match status" value="1"/>
</dbReference>
<comment type="caution">
    <text evidence="3">The sequence shown here is derived from an EMBL/GenBank/DDBJ whole genome shotgun (WGS) entry which is preliminary data.</text>
</comment>
<dbReference type="AlphaFoldDB" id="A0A556N3H7"/>
<gene>
    <name evidence="3" type="ORF">FO442_06290</name>
</gene>
<protein>
    <submittedName>
        <fullName evidence="3">T9SS type A sorting domain-containing protein</fullName>
    </submittedName>
</protein>
<name>A0A556N3H7_9FLAO</name>